<gene>
    <name evidence="3" type="ORF">FRZ40_40400</name>
</gene>
<name>A0A5C6V7T6_9BURK</name>
<dbReference type="Pfam" id="PF10282">
    <property type="entry name" value="Lactonase"/>
    <property type="match status" value="1"/>
</dbReference>
<evidence type="ECO:0000256" key="1">
    <source>
        <dbReference type="ARBA" id="ARBA00005564"/>
    </source>
</evidence>
<dbReference type="InterPro" id="IPR050282">
    <property type="entry name" value="Cycloisomerase_2"/>
</dbReference>
<dbReference type="InterPro" id="IPR019405">
    <property type="entry name" value="Lactonase_7-beta_prop"/>
</dbReference>
<dbReference type="Gene3D" id="2.130.10.10">
    <property type="entry name" value="YVTN repeat-like/Quinoprotein amine dehydrogenase"/>
    <property type="match status" value="1"/>
</dbReference>
<evidence type="ECO:0000313" key="3">
    <source>
        <dbReference type="EMBL" id="TXC80526.1"/>
    </source>
</evidence>
<keyword evidence="2" id="KW-0313">Glucose metabolism</keyword>
<dbReference type="GO" id="GO:0017057">
    <property type="term" value="F:6-phosphogluconolactonase activity"/>
    <property type="evidence" value="ECO:0007669"/>
    <property type="project" value="TreeGrafter"/>
</dbReference>
<dbReference type="EMBL" id="VOQS01000005">
    <property type="protein sequence ID" value="TXC80526.1"/>
    <property type="molecule type" value="Genomic_DNA"/>
</dbReference>
<organism evidence="3 4">
    <name type="scientific">Paraburkholderia azotifigens</name>
    <dbReference type="NCBI Taxonomy" id="2057004"/>
    <lineage>
        <taxon>Bacteria</taxon>
        <taxon>Pseudomonadati</taxon>
        <taxon>Pseudomonadota</taxon>
        <taxon>Betaproteobacteria</taxon>
        <taxon>Burkholderiales</taxon>
        <taxon>Burkholderiaceae</taxon>
        <taxon>Paraburkholderia</taxon>
    </lineage>
</organism>
<dbReference type="AlphaFoldDB" id="A0A5C6V7T6"/>
<dbReference type="Proteomes" id="UP000321776">
    <property type="component" value="Unassembled WGS sequence"/>
</dbReference>
<dbReference type="InterPro" id="IPR011048">
    <property type="entry name" value="Haem_d1_sf"/>
</dbReference>
<reference evidence="3 4" key="1">
    <citation type="journal article" date="2018" name="Int. J. Syst. Evol. Microbiol.">
        <title>Paraburkholderia azotifigens sp. nov., a nitrogen-fixing bacterium isolated from paddy soil.</title>
        <authorList>
            <person name="Choi G.M."/>
            <person name="Im W.T."/>
        </authorList>
    </citation>
    <scope>NUCLEOTIDE SEQUENCE [LARGE SCALE GENOMIC DNA]</scope>
    <source>
        <strain evidence="3 4">NF 2-5-3</strain>
    </source>
</reference>
<dbReference type="GO" id="GO:0006006">
    <property type="term" value="P:glucose metabolic process"/>
    <property type="evidence" value="ECO:0007669"/>
    <property type="project" value="UniProtKB-KW"/>
</dbReference>
<dbReference type="PANTHER" id="PTHR30344">
    <property type="entry name" value="6-PHOSPHOGLUCONOLACTONASE-RELATED"/>
    <property type="match status" value="1"/>
</dbReference>
<keyword evidence="2" id="KW-0119">Carbohydrate metabolism</keyword>
<dbReference type="GO" id="GO:0005829">
    <property type="term" value="C:cytosol"/>
    <property type="evidence" value="ECO:0007669"/>
    <property type="project" value="TreeGrafter"/>
</dbReference>
<sequence>MRWDQAQGRLSLVQTLPVTSNAFTGVKSGAEIAVSRDGRFVYVENSAENELVVYRVNGESGMLSLIQRTSSGGEKPWGFAIHPSGKWMLVANQHSGKVNVFAIDPASGRLSDTGESANMPTPVAIDFVQ</sequence>
<dbReference type="InterPro" id="IPR015943">
    <property type="entry name" value="WD40/YVTN_repeat-like_dom_sf"/>
</dbReference>
<evidence type="ECO:0000313" key="4">
    <source>
        <dbReference type="Proteomes" id="UP000321776"/>
    </source>
</evidence>
<dbReference type="PANTHER" id="PTHR30344:SF1">
    <property type="entry name" value="6-PHOSPHOGLUCONOLACTONASE"/>
    <property type="match status" value="1"/>
</dbReference>
<comment type="caution">
    <text evidence="3">The sequence shown here is derived from an EMBL/GenBank/DDBJ whole genome shotgun (WGS) entry which is preliminary data.</text>
</comment>
<protein>
    <submittedName>
        <fullName evidence="3">Lactonase family protein</fullName>
    </submittedName>
</protein>
<evidence type="ECO:0000256" key="2">
    <source>
        <dbReference type="ARBA" id="ARBA00022526"/>
    </source>
</evidence>
<accession>A0A5C6V7T6</accession>
<proteinExistence type="inferred from homology"/>
<dbReference type="SUPFAM" id="SSF51004">
    <property type="entry name" value="C-terminal (heme d1) domain of cytochrome cd1-nitrite reductase"/>
    <property type="match status" value="1"/>
</dbReference>
<comment type="similarity">
    <text evidence="1">Belongs to the cycloisomerase 2 family.</text>
</comment>